<dbReference type="EMBL" id="GDHF01007985">
    <property type="protein sequence ID" value="JAI44329.1"/>
    <property type="molecule type" value="Transcribed_RNA"/>
</dbReference>
<evidence type="ECO:0000256" key="1">
    <source>
        <dbReference type="SAM" id="MobiDB-lite"/>
    </source>
</evidence>
<dbReference type="OrthoDB" id="6147983at2759"/>
<evidence type="ECO:0000313" key="3">
    <source>
        <dbReference type="EMBL" id="JAI38099.1"/>
    </source>
</evidence>
<feature type="domain" description="MADF" evidence="2">
    <location>
        <begin position="4"/>
        <end position="93"/>
    </location>
</feature>
<dbReference type="PANTHER" id="PTHR12243">
    <property type="entry name" value="MADF DOMAIN TRANSCRIPTION FACTOR"/>
    <property type="match status" value="1"/>
</dbReference>
<reference evidence="5" key="1">
    <citation type="submission" date="2015-06" db="EMBL/GenBank/DDBJ databases">
        <authorList>
            <person name="Hoefler B.C."/>
            <person name="Straight P.D."/>
        </authorList>
    </citation>
    <scope>NUCLEOTIDE SEQUENCE</scope>
</reference>
<dbReference type="GeneID" id="108968531"/>
<feature type="compositionally biased region" description="Polar residues" evidence="1">
    <location>
        <begin position="113"/>
        <end position="122"/>
    </location>
</feature>
<feature type="region of interest" description="Disordered" evidence="1">
    <location>
        <begin position="95"/>
        <end position="122"/>
    </location>
</feature>
<dbReference type="PANTHER" id="PTHR12243:SF67">
    <property type="entry name" value="COREPRESSOR OF PANGOLIN, ISOFORM A-RELATED"/>
    <property type="match status" value="1"/>
</dbReference>
<dbReference type="GO" id="GO:0005634">
    <property type="term" value="C:nucleus"/>
    <property type="evidence" value="ECO:0007669"/>
    <property type="project" value="TreeGrafter"/>
</dbReference>
<evidence type="ECO:0000313" key="4">
    <source>
        <dbReference type="EMBL" id="JAI44329.1"/>
    </source>
</evidence>
<gene>
    <name evidence="5" type="primary">Adf1_55</name>
    <name evidence="4" type="synonym">Adf1_25</name>
    <name evidence="3" type="synonym">Adf1_6</name>
    <name evidence="4" type="ORF">c0_g1_i1</name>
    <name evidence="3" type="ORF">c0_g1_i2</name>
    <name evidence="5" type="ORF">c0_g1_i3</name>
</gene>
<dbReference type="InterPro" id="IPR006578">
    <property type="entry name" value="MADF-dom"/>
</dbReference>
<name>A0A0K8WGR5_BACLA</name>
<dbReference type="EMBL" id="GDHF01014215">
    <property type="protein sequence ID" value="JAI38099.1"/>
    <property type="molecule type" value="Transcribed_RNA"/>
</dbReference>
<dbReference type="SMART" id="SM00595">
    <property type="entry name" value="MADF"/>
    <property type="match status" value="1"/>
</dbReference>
<evidence type="ECO:0000313" key="5">
    <source>
        <dbReference type="EMBL" id="JAI50070.1"/>
    </source>
</evidence>
<dbReference type="GO" id="GO:0006357">
    <property type="term" value="P:regulation of transcription by RNA polymerase II"/>
    <property type="evidence" value="ECO:0007669"/>
    <property type="project" value="TreeGrafter"/>
</dbReference>
<dbReference type="EMBL" id="GDHF01002244">
    <property type="protein sequence ID" value="JAI50070.1"/>
    <property type="molecule type" value="Transcribed_RNA"/>
</dbReference>
<evidence type="ECO:0000259" key="2">
    <source>
        <dbReference type="PROSITE" id="PS51029"/>
    </source>
</evidence>
<accession>A0A0K8WGR5</accession>
<sequence length="256" mass="29740">MEVKLIKAIKRHPCLFDRSSTDFRNQYLKEEAWVAAAISTGASVEQCKQRWKSLRDRFVREVVSQQSKPESAAKEKNGWCYFELLSFLTKHVNPRKMKPKRQSSIDDQSISSYSPATTQSDSCRTTDCEWIELQQDRCDPNDSQSSLETHNSKKSRKPRLFCEEAYELCCQPAKQKPKNEAFLVMLDELLQKKQESKNNTHESFNHLCGTLEMVFSAKKESKNKAFLAMLDELLQKKPEEVQEKLKMEVLNHVHNS</sequence>
<dbReference type="AlphaFoldDB" id="A0A0K8WGR5"/>
<proteinExistence type="predicted"/>
<dbReference type="GO" id="GO:0005667">
    <property type="term" value="C:transcription regulator complex"/>
    <property type="evidence" value="ECO:0007669"/>
    <property type="project" value="TreeGrafter"/>
</dbReference>
<dbReference type="Pfam" id="PF10545">
    <property type="entry name" value="MADF_DNA_bdg"/>
    <property type="match status" value="1"/>
</dbReference>
<dbReference type="InterPro" id="IPR039353">
    <property type="entry name" value="TF_Adf1"/>
</dbReference>
<protein>
    <submittedName>
        <fullName evidence="5">Transcription factor Adf-1</fullName>
    </submittedName>
</protein>
<dbReference type="PROSITE" id="PS51029">
    <property type="entry name" value="MADF"/>
    <property type="match status" value="1"/>
</dbReference>
<organism evidence="5">
    <name type="scientific">Bactrocera latifrons</name>
    <name type="common">Malaysian fruit fly</name>
    <name type="synonym">Chaetodacus latifrons</name>
    <dbReference type="NCBI Taxonomy" id="174628"/>
    <lineage>
        <taxon>Eukaryota</taxon>
        <taxon>Metazoa</taxon>
        <taxon>Ecdysozoa</taxon>
        <taxon>Arthropoda</taxon>
        <taxon>Hexapoda</taxon>
        <taxon>Insecta</taxon>
        <taxon>Pterygota</taxon>
        <taxon>Neoptera</taxon>
        <taxon>Endopterygota</taxon>
        <taxon>Diptera</taxon>
        <taxon>Brachycera</taxon>
        <taxon>Muscomorpha</taxon>
        <taxon>Tephritoidea</taxon>
        <taxon>Tephritidae</taxon>
        <taxon>Bactrocera</taxon>
        <taxon>Bactrocera</taxon>
    </lineage>
</organism>